<dbReference type="PANTHER" id="PTHR46523:SF1">
    <property type="entry name" value="DCTP PYROPHOSPHATASE 1"/>
    <property type="match status" value="1"/>
</dbReference>
<evidence type="ECO:0008006" key="2">
    <source>
        <dbReference type="Google" id="ProtNLM"/>
    </source>
</evidence>
<sequence length="115" mass="13043">MSDNKTTIQELKSLIEAFVDARDWQQFHSPKNLSMSLSIEAAELMELFQWLDLDEAREAMKAGAVRESAKDEIADVLIYALAFCNSNGIDIAEAVTRKTEKNNQKYPADKFKGHF</sequence>
<dbReference type="Pfam" id="PF12643">
    <property type="entry name" value="MazG-like"/>
    <property type="match status" value="1"/>
</dbReference>
<name>A0A381SFX6_9ZZZZ</name>
<dbReference type="GO" id="GO:0047429">
    <property type="term" value="F:nucleoside triphosphate diphosphatase activity"/>
    <property type="evidence" value="ECO:0007669"/>
    <property type="project" value="InterPro"/>
</dbReference>
<dbReference type="SUPFAM" id="SSF101386">
    <property type="entry name" value="all-alpha NTP pyrophosphatases"/>
    <property type="match status" value="1"/>
</dbReference>
<dbReference type="AlphaFoldDB" id="A0A381SFX6"/>
<protein>
    <recommendedName>
        <fullName evidence="2">NTP pyrophosphohydrolase MazG putative catalytic core domain-containing protein</fullName>
    </recommendedName>
</protein>
<dbReference type="Gene3D" id="1.10.287.1080">
    <property type="entry name" value="MazG-like"/>
    <property type="match status" value="1"/>
</dbReference>
<accession>A0A381SFX6</accession>
<reference evidence="1" key="1">
    <citation type="submission" date="2018-05" db="EMBL/GenBank/DDBJ databases">
        <authorList>
            <person name="Lanie J.A."/>
            <person name="Ng W.-L."/>
            <person name="Kazmierczak K.M."/>
            <person name="Andrzejewski T.M."/>
            <person name="Davidsen T.M."/>
            <person name="Wayne K.J."/>
            <person name="Tettelin H."/>
            <person name="Glass J.I."/>
            <person name="Rusch D."/>
            <person name="Podicherti R."/>
            <person name="Tsui H.-C.T."/>
            <person name="Winkler M.E."/>
        </authorList>
    </citation>
    <scope>NUCLEOTIDE SEQUENCE</scope>
</reference>
<dbReference type="EMBL" id="UINC01003052">
    <property type="protein sequence ID" value="SVA02886.1"/>
    <property type="molecule type" value="Genomic_DNA"/>
</dbReference>
<dbReference type="CDD" id="cd11537">
    <property type="entry name" value="NTP-PPase_RS21-C6_like"/>
    <property type="match status" value="1"/>
</dbReference>
<dbReference type="InterPro" id="IPR025984">
    <property type="entry name" value="DCTPP"/>
</dbReference>
<evidence type="ECO:0000313" key="1">
    <source>
        <dbReference type="EMBL" id="SVA02886.1"/>
    </source>
</evidence>
<dbReference type="GO" id="GO:0009143">
    <property type="term" value="P:nucleoside triphosphate catabolic process"/>
    <property type="evidence" value="ECO:0007669"/>
    <property type="project" value="InterPro"/>
</dbReference>
<dbReference type="PANTHER" id="PTHR46523">
    <property type="entry name" value="DCTP PYROPHOSPHATASE 1"/>
    <property type="match status" value="1"/>
</dbReference>
<organism evidence="1">
    <name type="scientific">marine metagenome</name>
    <dbReference type="NCBI Taxonomy" id="408172"/>
    <lineage>
        <taxon>unclassified sequences</taxon>
        <taxon>metagenomes</taxon>
        <taxon>ecological metagenomes</taxon>
    </lineage>
</organism>
<dbReference type="InterPro" id="IPR052555">
    <property type="entry name" value="dCTP_Pyrophosphatase"/>
</dbReference>
<dbReference type="PIRSF" id="PIRSF029826">
    <property type="entry name" value="UCP029826_pph"/>
    <property type="match status" value="1"/>
</dbReference>
<gene>
    <name evidence="1" type="ORF">METZ01_LOCUS55740</name>
</gene>
<proteinExistence type="predicted"/>